<accession>B2KDC2</accession>
<dbReference type="RefSeq" id="WP_012415133.1">
    <property type="nucleotide sequence ID" value="NC_010644.1"/>
</dbReference>
<organism evidence="1 2">
    <name type="scientific">Elusimicrobium minutum (strain Pei191)</name>
    <dbReference type="NCBI Taxonomy" id="445932"/>
    <lineage>
        <taxon>Bacteria</taxon>
        <taxon>Pseudomonadati</taxon>
        <taxon>Elusimicrobiota</taxon>
        <taxon>Elusimicrobia</taxon>
        <taxon>Elusimicrobiales</taxon>
        <taxon>Elusimicrobiaceae</taxon>
        <taxon>Elusimicrobium</taxon>
    </lineage>
</organism>
<keyword evidence="2" id="KW-1185">Reference proteome</keyword>
<protein>
    <submittedName>
        <fullName evidence="1">Uncharacterized protein</fullName>
    </submittedName>
</protein>
<evidence type="ECO:0000313" key="2">
    <source>
        <dbReference type="Proteomes" id="UP000001029"/>
    </source>
</evidence>
<name>B2KDC2_ELUMP</name>
<dbReference type="KEGG" id="emi:Emin_0965"/>
<dbReference type="EMBL" id="CP001055">
    <property type="protein sequence ID" value="ACC98518.1"/>
    <property type="molecule type" value="Genomic_DNA"/>
</dbReference>
<gene>
    <name evidence="1" type="ordered locus">Emin_0965</name>
</gene>
<dbReference type="Proteomes" id="UP000001029">
    <property type="component" value="Chromosome"/>
</dbReference>
<reference evidence="1 2" key="1">
    <citation type="journal article" date="2009" name="Appl. Environ. Microbiol.">
        <title>Genomic analysis of 'Elusimicrobium minutum,' the first cultivated representative of the phylum 'Elusimicrobia' (formerly termite group 1).</title>
        <authorList>
            <person name="Herlemann D.P.R."/>
            <person name="Geissinger O."/>
            <person name="Ikeda-Ohtsubo W."/>
            <person name="Kunin V."/>
            <person name="Sun H."/>
            <person name="Lapidus A."/>
            <person name="Hugenholtz P."/>
            <person name="Brune A."/>
        </authorList>
    </citation>
    <scope>NUCLEOTIDE SEQUENCE [LARGE SCALE GENOMIC DNA]</scope>
    <source>
        <strain evidence="1 2">Pei191</strain>
    </source>
</reference>
<sequence length="62" mass="7214">MQRKIKELYLQFQIIGAALKKIAELTRQDLNEEGATISIINKWVLNNRADMEKLAKEQEVDL</sequence>
<evidence type="ECO:0000313" key="1">
    <source>
        <dbReference type="EMBL" id="ACC98518.1"/>
    </source>
</evidence>
<dbReference type="AlphaFoldDB" id="B2KDC2"/>
<dbReference type="HOGENOM" id="CLU_2896981_0_0_0"/>
<dbReference type="STRING" id="445932.Emin_0965"/>
<proteinExistence type="predicted"/>